<dbReference type="EMBL" id="JZDQ02000046">
    <property type="protein sequence ID" value="OIJ24108.1"/>
    <property type="molecule type" value="Genomic_DNA"/>
</dbReference>
<dbReference type="Proteomes" id="UP000033772">
    <property type="component" value="Unassembled WGS sequence"/>
</dbReference>
<keyword evidence="3" id="KW-1185">Reference proteome</keyword>
<accession>A0A1J4MXP6</accession>
<comment type="caution">
    <text evidence="2">The sequence shown here is derived from an EMBL/GenBank/DDBJ whole genome shotgun (WGS) entry which is preliminary data.</text>
</comment>
<dbReference type="RefSeq" id="WP_045551532.1">
    <property type="nucleotide sequence ID" value="NZ_JZDQ02000046.1"/>
</dbReference>
<reference evidence="2" key="1">
    <citation type="submission" date="2016-10" db="EMBL/GenBank/DDBJ databases">
        <title>Draft Genome Sequence of Nocardioides luteus Strain BAFB, an Alkane-Degrading Bacterium Isolated from JP-7 Polluted Soil.</title>
        <authorList>
            <person name="Brown L."/>
            <person name="Ruiz O.N."/>
            <person name="Gunasekera T."/>
        </authorList>
    </citation>
    <scope>NUCLEOTIDE SEQUENCE [LARGE SCALE GENOMIC DNA]</scope>
    <source>
        <strain evidence="2">BAFB</strain>
    </source>
</reference>
<dbReference type="STRING" id="1844.UG56_024565"/>
<gene>
    <name evidence="2" type="ORF">UG56_024565</name>
</gene>
<sequence>MALWDLLRAMVRRWPFVVVGALITLAAANYASQDRSIYWTRTDLVFLAPKNAQYPNALRATSEDLVITAGVVGKLVAGTRQVPKFTATDAGLIGMGVRDGWTVRLPDTGGQWAPNYVDQWLIIEVVGPDPETVRKRKEQLVEKMAAALDRVQDEYKVARAFRMTTKEAPGSTVVYPVGGSSRRAFVVSGLLGAAAILYLVVRIDPILLRRRQRRAETLTEPDVV</sequence>
<evidence type="ECO:0000313" key="3">
    <source>
        <dbReference type="Proteomes" id="UP000033772"/>
    </source>
</evidence>
<keyword evidence="1" id="KW-0472">Membrane</keyword>
<feature type="transmembrane region" description="Helical" evidence="1">
    <location>
        <begin position="184"/>
        <end position="201"/>
    </location>
</feature>
<evidence type="ECO:0000256" key="1">
    <source>
        <dbReference type="SAM" id="Phobius"/>
    </source>
</evidence>
<dbReference type="AlphaFoldDB" id="A0A1J4MXP6"/>
<evidence type="ECO:0000313" key="2">
    <source>
        <dbReference type="EMBL" id="OIJ24108.1"/>
    </source>
</evidence>
<name>A0A1J4MXP6_9ACTN</name>
<dbReference type="OrthoDB" id="5179260at2"/>
<keyword evidence="1" id="KW-0812">Transmembrane</keyword>
<organism evidence="2 3">
    <name type="scientific">Nocardioides luteus</name>
    <dbReference type="NCBI Taxonomy" id="1844"/>
    <lineage>
        <taxon>Bacteria</taxon>
        <taxon>Bacillati</taxon>
        <taxon>Actinomycetota</taxon>
        <taxon>Actinomycetes</taxon>
        <taxon>Propionibacteriales</taxon>
        <taxon>Nocardioidaceae</taxon>
        <taxon>Nocardioides</taxon>
    </lineage>
</organism>
<keyword evidence="1" id="KW-1133">Transmembrane helix</keyword>
<protein>
    <submittedName>
        <fullName evidence="2">Uncharacterized protein</fullName>
    </submittedName>
</protein>
<proteinExistence type="predicted"/>